<reference evidence="2" key="1">
    <citation type="submission" date="2011-04" db="EMBL/GenBank/DDBJ databases">
        <title>Evolution of plant cell wall degrading machinery underlies the functional diversity of forest fungi.</title>
        <authorList>
            <consortium name="US DOE Joint Genome Institute (JGI-PGF)"/>
            <person name="Eastwood D.C."/>
            <person name="Floudas D."/>
            <person name="Binder M."/>
            <person name="Majcherczyk A."/>
            <person name="Schneider P."/>
            <person name="Aerts A."/>
            <person name="Asiegbu F.O."/>
            <person name="Baker S.E."/>
            <person name="Barry K."/>
            <person name="Bendiksby M."/>
            <person name="Blumentritt M."/>
            <person name="Coutinho P.M."/>
            <person name="Cullen D."/>
            <person name="Cullen D."/>
            <person name="Gathman A."/>
            <person name="Goodell B."/>
            <person name="Henrissat B."/>
            <person name="Ihrmark K."/>
            <person name="Kauserud H."/>
            <person name="Kohler A."/>
            <person name="LaButti K."/>
            <person name="Lapidus A."/>
            <person name="Lavin J.L."/>
            <person name="Lee Y.-H."/>
            <person name="Lindquist E."/>
            <person name="Lilly W."/>
            <person name="Lucas S."/>
            <person name="Morin E."/>
            <person name="Murat C."/>
            <person name="Oguiza J.A."/>
            <person name="Park J."/>
            <person name="Pisabarro A.G."/>
            <person name="Riley R."/>
            <person name="Rosling A."/>
            <person name="Salamov A."/>
            <person name="Schmidt O."/>
            <person name="Schmutz J."/>
            <person name="Skrede I."/>
            <person name="Stenlid J."/>
            <person name="Wiebenga A."/>
            <person name="Xie X."/>
            <person name="Kues U."/>
            <person name="Hibbett D.S."/>
            <person name="Hoffmeister D."/>
            <person name="Hogberg N."/>
            <person name="Martin F."/>
            <person name="Grigoriev I.V."/>
            <person name="Watkinson S.C."/>
        </authorList>
    </citation>
    <scope>NUCLEOTIDE SEQUENCE</scope>
    <source>
        <strain evidence="2">S7.9</strain>
    </source>
</reference>
<dbReference type="KEGG" id="sla:SERLADRAFT_470461"/>
<organism>
    <name type="scientific">Serpula lacrymans var. lacrymans (strain S7.9)</name>
    <name type="common">Dry rot fungus</name>
    <dbReference type="NCBI Taxonomy" id="578457"/>
    <lineage>
        <taxon>Eukaryota</taxon>
        <taxon>Fungi</taxon>
        <taxon>Dikarya</taxon>
        <taxon>Basidiomycota</taxon>
        <taxon>Agaricomycotina</taxon>
        <taxon>Agaricomycetes</taxon>
        <taxon>Agaricomycetidae</taxon>
        <taxon>Boletales</taxon>
        <taxon>Coniophorineae</taxon>
        <taxon>Serpulaceae</taxon>
        <taxon>Serpula</taxon>
    </lineage>
</organism>
<dbReference type="Proteomes" id="UP000008064">
    <property type="component" value="Unassembled WGS sequence"/>
</dbReference>
<feature type="compositionally biased region" description="Basic residues" evidence="1">
    <location>
        <begin position="48"/>
        <end position="60"/>
    </location>
</feature>
<feature type="compositionally biased region" description="Basic and acidic residues" evidence="1">
    <location>
        <begin position="108"/>
        <end position="123"/>
    </location>
</feature>
<feature type="region of interest" description="Disordered" evidence="1">
    <location>
        <begin position="1"/>
        <end position="206"/>
    </location>
</feature>
<proteinExistence type="predicted"/>
<protein>
    <submittedName>
        <fullName evidence="2">Uncharacterized protein</fullName>
    </submittedName>
</protein>
<feature type="compositionally biased region" description="Basic and acidic residues" evidence="1">
    <location>
        <begin position="66"/>
        <end position="75"/>
    </location>
</feature>
<dbReference type="RefSeq" id="XP_007319706.1">
    <property type="nucleotide sequence ID" value="XM_007319644.1"/>
</dbReference>
<evidence type="ECO:0000313" key="2">
    <source>
        <dbReference type="EMBL" id="EGO23944.1"/>
    </source>
</evidence>
<dbReference type="AlphaFoldDB" id="F8NZC4"/>
<dbReference type="EMBL" id="GL945435">
    <property type="protein sequence ID" value="EGO23944.1"/>
    <property type="molecule type" value="Genomic_DNA"/>
</dbReference>
<sequence>MHQTPVPAQSFSNMITPSSSQATFPPSSPQLLSPALSTGDGEIVRPKSLVKGRSKSRGRRVSFVLNDDHRPRSVDRPSTSENRGRRRHDSPVDELDAWVTENRSGQDTSDKQGSRPMKNEHASHRPQSSIRRVAASSMDEISKSTKRSQVVDDESSTPIESRGQQIERGRTPGPPNRQEVSETSALSKRGRSRSIVAADKPSRAKK</sequence>
<dbReference type="GeneID" id="18819767"/>
<feature type="compositionally biased region" description="Polar residues" evidence="1">
    <location>
        <begin position="1"/>
        <end position="24"/>
    </location>
</feature>
<gene>
    <name evidence="2" type="ORF">SERLADRAFT_470461</name>
</gene>
<accession>F8NZC4</accession>
<dbReference type="HOGENOM" id="CLU_1332646_0_0_1"/>
<name>F8NZC4_SERL9</name>
<evidence type="ECO:0000256" key="1">
    <source>
        <dbReference type="SAM" id="MobiDB-lite"/>
    </source>
</evidence>